<dbReference type="InterPro" id="IPR046960">
    <property type="entry name" value="PPR_At4g14850-like_plant"/>
</dbReference>
<gene>
    <name evidence="3" type="ORF">HYC85_018097</name>
</gene>
<evidence type="ECO:0000256" key="2">
    <source>
        <dbReference type="PROSITE-ProRule" id="PRU00708"/>
    </source>
</evidence>
<evidence type="ECO:0000313" key="4">
    <source>
        <dbReference type="Proteomes" id="UP000593564"/>
    </source>
</evidence>
<reference evidence="4" key="1">
    <citation type="journal article" date="2020" name="Nat. Commun.">
        <title>Genome assembly of wild tea tree DASZ reveals pedigree and selection history of tea varieties.</title>
        <authorList>
            <person name="Zhang W."/>
            <person name="Zhang Y."/>
            <person name="Qiu H."/>
            <person name="Guo Y."/>
            <person name="Wan H."/>
            <person name="Zhang X."/>
            <person name="Scossa F."/>
            <person name="Alseekh S."/>
            <person name="Zhang Q."/>
            <person name="Wang P."/>
            <person name="Xu L."/>
            <person name="Schmidt M.H."/>
            <person name="Jia X."/>
            <person name="Li D."/>
            <person name="Zhu A."/>
            <person name="Guo F."/>
            <person name="Chen W."/>
            <person name="Ni D."/>
            <person name="Usadel B."/>
            <person name="Fernie A.R."/>
            <person name="Wen W."/>
        </authorList>
    </citation>
    <scope>NUCLEOTIDE SEQUENCE [LARGE SCALE GENOMIC DNA]</scope>
    <source>
        <strain evidence="4">cv. G240</strain>
    </source>
</reference>
<dbReference type="Proteomes" id="UP000593564">
    <property type="component" value="Unassembled WGS sequence"/>
</dbReference>
<dbReference type="GO" id="GO:0009451">
    <property type="term" value="P:RNA modification"/>
    <property type="evidence" value="ECO:0007669"/>
    <property type="project" value="InterPro"/>
</dbReference>
<evidence type="ECO:0008006" key="5">
    <source>
        <dbReference type="Google" id="ProtNLM"/>
    </source>
</evidence>
<dbReference type="PROSITE" id="PS51375">
    <property type="entry name" value="PPR"/>
    <property type="match status" value="1"/>
</dbReference>
<proteinExistence type="predicted"/>
<dbReference type="InterPro" id="IPR002885">
    <property type="entry name" value="PPR_rpt"/>
</dbReference>
<dbReference type="Pfam" id="PF01535">
    <property type="entry name" value="PPR"/>
    <property type="match status" value="2"/>
</dbReference>
<organism evidence="3 4">
    <name type="scientific">Camellia sinensis</name>
    <name type="common">Tea plant</name>
    <name type="synonym">Thea sinensis</name>
    <dbReference type="NCBI Taxonomy" id="4442"/>
    <lineage>
        <taxon>Eukaryota</taxon>
        <taxon>Viridiplantae</taxon>
        <taxon>Streptophyta</taxon>
        <taxon>Embryophyta</taxon>
        <taxon>Tracheophyta</taxon>
        <taxon>Spermatophyta</taxon>
        <taxon>Magnoliopsida</taxon>
        <taxon>eudicotyledons</taxon>
        <taxon>Gunneridae</taxon>
        <taxon>Pentapetalae</taxon>
        <taxon>asterids</taxon>
        <taxon>Ericales</taxon>
        <taxon>Theaceae</taxon>
        <taxon>Camellia</taxon>
    </lineage>
</organism>
<accession>A0A7J7GTL5</accession>
<evidence type="ECO:0000256" key="1">
    <source>
        <dbReference type="ARBA" id="ARBA00022737"/>
    </source>
</evidence>
<dbReference type="PANTHER" id="PTHR47926">
    <property type="entry name" value="PENTATRICOPEPTIDE REPEAT-CONTAINING PROTEIN"/>
    <property type="match status" value="1"/>
</dbReference>
<dbReference type="GO" id="GO:0003723">
    <property type="term" value="F:RNA binding"/>
    <property type="evidence" value="ECO:0007669"/>
    <property type="project" value="InterPro"/>
</dbReference>
<dbReference type="AlphaFoldDB" id="A0A7J7GTL5"/>
<reference evidence="3 4" key="2">
    <citation type="submission" date="2020-07" db="EMBL/GenBank/DDBJ databases">
        <title>Genome assembly of wild tea tree DASZ reveals pedigree and selection history of tea varieties.</title>
        <authorList>
            <person name="Zhang W."/>
        </authorList>
    </citation>
    <scope>NUCLEOTIDE SEQUENCE [LARGE SCALE GENOMIC DNA]</scope>
    <source>
        <strain evidence="4">cv. G240</strain>
        <tissue evidence="3">Leaf</tissue>
    </source>
</reference>
<dbReference type="NCBIfam" id="TIGR00756">
    <property type="entry name" value="PPR"/>
    <property type="match status" value="1"/>
</dbReference>
<sequence>MSRKLFDEMPERSVVSWTIMINGYLQFGRIEVAECLFREMPMRDVAAWNSMIYGYFCNGRVD</sequence>
<dbReference type="PANTHER" id="PTHR47926:SF478">
    <property type="entry name" value="PENTACOTRIPEPTIDE-REPEAT REGION OF PRORP DOMAIN-CONTAINING PROTEIN"/>
    <property type="match status" value="1"/>
</dbReference>
<name>A0A7J7GTL5_CAMSI</name>
<comment type="caution">
    <text evidence="3">The sequence shown here is derived from an EMBL/GenBank/DDBJ whole genome shotgun (WGS) entry which is preliminary data.</text>
</comment>
<protein>
    <recommendedName>
        <fullName evidence="5">Pentatricopeptide repeat-containing protein</fullName>
    </recommendedName>
</protein>
<keyword evidence="1" id="KW-0677">Repeat</keyword>
<feature type="repeat" description="PPR" evidence="2">
    <location>
        <begin position="13"/>
        <end position="47"/>
    </location>
</feature>
<evidence type="ECO:0000313" key="3">
    <source>
        <dbReference type="EMBL" id="KAF5944020.1"/>
    </source>
</evidence>
<dbReference type="InterPro" id="IPR011990">
    <property type="entry name" value="TPR-like_helical_dom_sf"/>
</dbReference>
<dbReference type="Gene3D" id="1.25.40.10">
    <property type="entry name" value="Tetratricopeptide repeat domain"/>
    <property type="match status" value="1"/>
</dbReference>
<keyword evidence="4" id="KW-1185">Reference proteome</keyword>
<dbReference type="EMBL" id="JACBKZ010000008">
    <property type="protein sequence ID" value="KAF5944020.1"/>
    <property type="molecule type" value="Genomic_DNA"/>
</dbReference>